<dbReference type="InterPro" id="IPR050855">
    <property type="entry name" value="NDM-1-like"/>
</dbReference>
<organism evidence="2 3">
    <name type="scientific">Symbiodinium microadriaticum</name>
    <name type="common">Dinoflagellate</name>
    <name type="synonym">Zooxanthella microadriatica</name>
    <dbReference type="NCBI Taxonomy" id="2951"/>
    <lineage>
        <taxon>Eukaryota</taxon>
        <taxon>Sar</taxon>
        <taxon>Alveolata</taxon>
        <taxon>Dinophyceae</taxon>
        <taxon>Suessiales</taxon>
        <taxon>Symbiodiniaceae</taxon>
        <taxon>Symbiodinium</taxon>
    </lineage>
</organism>
<sequence length="436" mass="47065">MFLGLLAFVARCSVFATAAAAVCLLLLWTITERREYFTSSCHNARSPELRLLPGLPFSCGWQRVRPESGSLVPYAFIQPNGSWCWSNAGFIASPDGSGLLVDTLMDPVLTSTMLRELGPATGGSAPGRVDAVVFTHPDVDHILGNQAVAPEIPRLGTAKAQQDIDAQAGAAWKLKLCVEAGGFIWQVLKLFGGPSLLPLLPSALQPRALSLLGFAKSQDNLAGFNLKPVEGGRLPKFESLLASGDNITVHGQPLPVRFWEVGAIHSKSDSIILLPESKVAFTGDLLFIGIAPVMWSGPASTWVKALDDLLEATGADWRFVPGHGPVTDAEGVRSVRRYFAYLHEAVSKACSDLPLAASDADEACARRVLEQMPQDLKDDFHEPERIMICAVIERMARRAGGSAKVNVMTKLKWIGKMSEHRMQLPPPPGKVTGEEL</sequence>
<protein>
    <recommendedName>
        <fullName evidence="1">Metallo-beta-lactamase domain-containing protein</fullName>
    </recommendedName>
</protein>
<proteinExistence type="predicted"/>
<dbReference type="AlphaFoldDB" id="A0A1Q9DKG4"/>
<dbReference type="CDD" id="cd16282">
    <property type="entry name" value="metallo-hydrolase-like_MBL-fold"/>
    <property type="match status" value="1"/>
</dbReference>
<dbReference type="OMA" id="HEPERIM"/>
<feature type="domain" description="Metallo-beta-lactamase" evidence="1">
    <location>
        <begin position="85"/>
        <end position="323"/>
    </location>
</feature>
<dbReference type="Gene3D" id="3.60.15.10">
    <property type="entry name" value="Ribonuclease Z/Hydroxyacylglutathione hydrolase-like"/>
    <property type="match status" value="1"/>
</dbReference>
<gene>
    <name evidence="2" type="ORF">AK812_SmicGene22189</name>
</gene>
<dbReference type="EMBL" id="LSRX01000495">
    <property type="protein sequence ID" value="OLP95672.1"/>
    <property type="molecule type" value="Genomic_DNA"/>
</dbReference>
<evidence type="ECO:0000313" key="2">
    <source>
        <dbReference type="EMBL" id="OLP95672.1"/>
    </source>
</evidence>
<reference evidence="2 3" key="1">
    <citation type="submission" date="2016-02" db="EMBL/GenBank/DDBJ databases">
        <title>Genome analysis of coral dinoflagellate symbionts highlights evolutionary adaptations to a symbiotic lifestyle.</title>
        <authorList>
            <person name="Aranda M."/>
            <person name="Li Y."/>
            <person name="Liew Y.J."/>
            <person name="Baumgarten S."/>
            <person name="Simakov O."/>
            <person name="Wilson M."/>
            <person name="Piel J."/>
            <person name="Ashoor H."/>
            <person name="Bougouffa S."/>
            <person name="Bajic V.B."/>
            <person name="Ryu T."/>
            <person name="Ravasi T."/>
            <person name="Bayer T."/>
            <person name="Micklem G."/>
            <person name="Kim H."/>
            <person name="Bhak J."/>
            <person name="Lajeunesse T.C."/>
            <person name="Voolstra C.R."/>
        </authorList>
    </citation>
    <scope>NUCLEOTIDE SEQUENCE [LARGE SCALE GENOMIC DNA]</scope>
    <source>
        <strain evidence="2 3">CCMP2467</strain>
    </source>
</reference>
<dbReference type="SMART" id="SM00849">
    <property type="entry name" value="Lactamase_B"/>
    <property type="match status" value="1"/>
</dbReference>
<dbReference type="Pfam" id="PF00753">
    <property type="entry name" value="Lactamase_B"/>
    <property type="match status" value="1"/>
</dbReference>
<evidence type="ECO:0000313" key="3">
    <source>
        <dbReference type="Proteomes" id="UP000186817"/>
    </source>
</evidence>
<dbReference type="PANTHER" id="PTHR42951">
    <property type="entry name" value="METALLO-BETA-LACTAMASE DOMAIN-CONTAINING"/>
    <property type="match status" value="1"/>
</dbReference>
<dbReference type="PANTHER" id="PTHR42951:SF4">
    <property type="entry name" value="ACYL-COENZYME A THIOESTERASE MBLAC2"/>
    <property type="match status" value="1"/>
</dbReference>
<dbReference type="InterPro" id="IPR036866">
    <property type="entry name" value="RibonucZ/Hydroxyglut_hydro"/>
</dbReference>
<dbReference type="SUPFAM" id="SSF56281">
    <property type="entry name" value="Metallo-hydrolase/oxidoreductase"/>
    <property type="match status" value="1"/>
</dbReference>
<evidence type="ECO:0000259" key="1">
    <source>
        <dbReference type="SMART" id="SM00849"/>
    </source>
</evidence>
<keyword evidence="3" id="KW-1185">Reference proteome</keyword>
<comment type="caution">
    <text evidence="2">The sequence shown here is derived from an EMBL/GenBank/DDBJ whole genome shotgun (WGS) entry which is preliminary data.</text>
</comment>
<dbReference type="OrthoDB" id="441678at2759"/>
<name>A0A1Q9DKG4_SYMMI</name>
<dbReference type="Proteomes" id="UP000186817">
    <property type="component" value="Unassembled WGS sequence"/>
</dbReference>
<dbReference type="InterPro" id="IPR001279">
    <property type="entry name" value="Metallo-B-lactamas"/>
</dbReference>
<accession>A0A1Q9DKG4</accession>